<dbReference type="Proteomes" id="UP000277300">
    <property type="component" value="Unassembled WGS sequence"/>
</dbReference>
<dbReference type="EMBL" id="MBDO02000801">
    <property type="protein sequence ID" value="RLN52175.1"/>
    <property type="molecule type" value="Genomic_DNA"/>
</dbReference>
<accession>A0A3F2RBV3</accession>
<gene>
    <name evidence="1" type="ORF">BBP00_00009700</name>
</gene>
<proteinExistence type="predicted"/>
<evidence type="ECO:0008006" key="3">
    <source>
        <dbReference type="Google" id="ProtNLM"/>
    </source>
</evidence>
<reference evidence="1 2" key="1">
    <citation type="submission" date="2018-07" db="EMBL/GenBank/DDBJ databases">
        <title>Genome sequencing of oomycete isolates from Chile give support for New Zealand origin for Phytophthora kernoviae and make available the first Nothophytophthora sp. genome.</title>
        <authorList>
            <person name="Studholme D.J."/>
            <person name="Sanfuentes E."/>
            <person name="Panda P."/>
            <person name="Hill R."/>
            <person name="Sambles C."/>
            <person name="Grant M."/>
            <person name="Williams N.M."/>
            <person name="Mcdougal R.L."/>
        </authorList>
    </citation>
    <scope>NUCLEOTIDE SEQUENCE [LARGE SCALE GENOMIC DNA]</scope>
    <source>
        <strain evidence="1">Chile6</strain>
    </source>
</reference>
<organism evidence="1 2">
    <name type="scientific">Phytophthora kernoviae</name>
    <dbReference type="NCBI Taxonomy" id="325452"/>
    <lineage>
        <taxon>Eukaryota</taxon>
        <taxon>Sar</taxon>
        <taxon>Stramenopiles</taxon>
        <taxon>Oomycota</taxon>
        <taxon>Peronosporomycetes</taxon>
        <taxon>Peronosporales</taxon>
        <taxon>Peronosporaceae</taxon>
        <taxon>Phytophthora</taxon>
    </lineage>
</organism>
<protein>
    <recommendedName>
        <fullName evidence="3">RxLR effector protein</fullName>
    </recommendedName>
</protein>
<comment type="caution">
    <text evidence="1">The sequence shown here is derived from an EMBL/GenBank/DDBJ whole genome shotgun (WGS) entry which is preliminary data.</text>
</comment>
<name>A0A3F2RBV3_9STRA</name>
<sequence>MPVQIKIWAKSGKSADDIKKALGMDKIPSSALKAHSNYKYYDQFLDEIDSPTMKTTRGYTFFDKYVHLYDAKVLKADLKQIRDDEKAIRKIQRDYIVSAYI</sequence>
<dbReference type="OrthoDB" id="128134at2759"/>
<evidence type="ECO:0000313" key="1">
    <source>
        <dbReference type="EMBL" id="RLN52175.1"/>
    </source>
</evidence>
<evidence type="ECO:0000313" key="2">
    <source>
        <dbReference type="Proteomes" id="UP000277300"/>
    </source>
</evidence>
<dbReference type="AlphaFoldDB" id="A0A3F2RBV3"/>